<evidence type="ECO:0000256" key="1">
    <source>
        <dbReference type="ARBA" id="ARBA00004167"/>
    </source>
</evidence>
<protein>
    <submittedName>
        <fullName evidence="6">Translocation and assembly module TamB</fullName>
    </submittedName>
</protein>
<dbReference type="AlphaFoldDB" id="A0A142BD51"/>
<dbReference type="Proteomes" id="UP000071065">
    <property type="component" value="Chromosome"/>
</dbReference>
<proteinExistence type="predicted"/>
<organism evidence="6 7">
    <name type="scientific">Endozoicomonas montiporae CL-33</name>
    <dbReference type="NCBI Taxonomy" id="570277"/>
    <lineage>
        <taxon>Bacteria</taxon>
        <taxon>Pseudomonadati</taxon>
        <taxon>Pseudomonadota</taxon>
        <taxon>Gammaproteobacteria</taxon>
        <taxon>Oceanospirillales</taxon>
        <taxon>Endozoicomonadaceae</taxon>
        <taxon>Endozoicomonas</taxon>
    </lineage>
</organism>
<accession>A0A142BD51</accession>
<evidence type="ECO:0000313" key="6">
    <source>
        <dbReference type="EMBL" id="AMO56677.1"/>
    </source>
</evidence>
<feature type="domain" description="Translocation and assembly module TamB C-terminal" evidence="5">
    <location>
        <begin position="771"/>
        <end position="1099"/>
    </location>
</feature>
<name>A0A142BD51_9GAMM</name>
<evidence type="ECO:0000256" key="3">
    <source>
        <dbReference type="ARBA" id="ARBA00022989"/>
    </source>
</evidence>
<evidence type="ECO:0000313" key="7">
    <source>
        <dbReference type="Proteomes" id="UP000071065"/>
    </source>
</evidence>
<dbReference type="GO" id="GO:0097347">
    <property type="term" value="C:TAM protein secretion complex"/>
    <property type="evidence" value="ECO:0007669"/>
    <property type="project" value="TreeGrafter"/>
</dbReference>
<dbReference type="STRING" id="570277.EZMO1_2605"/>
<gene>
    <name evidence="6" type="primary">tamB</name>
    <name evidence="6" type="ORF">EZMO1_2605</name>
</gene>
<dbReference type="GO" id="GO:0005886">
    <property type="term" value="C:plasma membrane"/>
    <property type="evidence" value="ECO:0007669"/>
    <property type="project" value="InterPro"/>
</dbReference>
<dbReference type="KEGG" id="emp:EZMO1_2605"/>
<dbReference type="GO" id="GO:0009306">
    <property type="term" value="P:protein secretion"/>
    <property type="evidence" value="ECO:0007669"/>
    <property type="project" value="InterPro"/>
</dbReference>
<dbReference type="EMBL" id="CP013251">
    <property type="protein sequence ID" value="AMO56677.1"/>
    <property type="molecule type" value="Genomic_DNA"/>
</dbReference>
<dbReference type="Pfam" id="PF04357">
    <property type="entry name" value="TamB"/>
    <property type="match status" value="1"/>
</dbReference>
<sequence length="1100" mass="119844">MKRTITRLLCIVTGSCALTVIAVASLLLTLLLTSQGNRWLWQIAISQLPQLQGELVDGSLLHGWQFRSLQWHQSDDVIDLTVDIQQLSLSLSAERLLHGELLVESLSIKRIDIVNRSSGDDSQNKEDSGITIPSFTMPLPVEIKALKIDELNYSQLDSDLQLENLLLSARAERQQFDIRQFAVSHAYGNLQANGRVSLSAPYPLTARLVIQPDDRLYDQLKTEGATLPEIKLPDIGISLSGTLTDYQIRLDSKDNQQNPHLLIVDGDLSGSLEQLMIQPLNARWLQQTMSLNGQLGWQNGIEWSGKIKLSDVNPETLLQGYPGQLSGIVATTASMNGQQWLAEVSQLNVSGILRTFPVSLSGQIRADNDLNIKADHLDLNIGSNHLLVNGSINQNWNLTGTLNAPGLTELYPPLSGDLSGDFTLTGNRQSPHVEYRLNADQLTMDTIVVDGLKSQGQLKSLTASDNQAHLQIDALSFNRYHQTLKAIELSLTGNPDAHRLSLDTGGKVLSSHLQLNGSLAGQQWQGTVNALNTQSMLGQWNLQTPFALQATQNEIRTEPFCLTSLPASFCLGKGRVSQQDVQVDFSLNQFDVEQLASFFPPHLQWESELNASGGVVIQKGQPFIHLNAHTSEGVLSVNELEGTYNKLVLNSELKDDRLDAILEFKSPQLGVADLNVQVTDIQQSRLLNGQLTIDHLLLELFQPFIPDTRDLSGSAGAHLTMSGSLHDPLLNGELMISDVSLDSEFCDVNRVDSRMLIQGDSAVISGQLDIGGGHSDLNGTLSWKDGQFAGLLHLTGSDLQCSVTGIGSIWASPDLQFNLTDTPELVGSITIPKARIEIKGLPEQAVSVSDDVKVVGRTTITEEQSRSPIALNTTVTLGDDVRIQAYGLGSKLGGSIVLNQSDDQPLTGQGSVELVEGRYRYLGQDLIIKKGQIIFQGPLNAPFLNLDAIRNPDVTQDNVTVGVKVTGPVKAPEWSVYSNPTLSQQEQFSYLLRGRSIQTEGEGIESALLGYGLGEISQTATKLGDQLGIKDFSVDTSGSGENTQVSVGGYIAPGLRLQYGTGIFNSVSEVKIRYEVLPRVYLQAVSGLGQALDVFYRFDL</sequence>
<dbReference type="OrthoDB" id="5555605at2"/>
<evidence type="ECO:0000256" key="2">
    <source>
        <dbReference type="ARBA" id="ARBA00022692"/>
    </source>
</evidence>
<dbReference type="PANTHER" id="PTHR36985">
    <property type="entry name" value="TRANSLOCATION AND ASSEMBLY MODULE SUBUNIT TAMB"/>
    <property type="match status" value="1"/>
</dbReference>
<keyword evidence="4" id="KW-0472">Membrane</keyword>
<evidence type="ECO:0000259" key="5">
    <source>
        <dbReference type="Pfam" id="PF04357"/>
    </source>
</evidence>
<reference evidence="6 7" key="1">
    <citation type="journal article" date="2016" name="Front. Microbiol.">
        <title>Genomic Insight into the Host-Endosymbiont Relationship of Endozoicomonas montiporae CL-33(T) with its Coral Host.</title>
        <authorList>
            <person name="Ding J.-Y."/>
            <person name="Shiu J.-H."/>
            <person name="Chen W.-M."/>
            <person name="Chiang Y.-R."/>
            <person name="Tang S.-L."/>
        </authorList>
    </citation>
    <scope>NUCLEOTIDE SEQUENCE [LARGE SCALE GENOMIC DNA]</scope>
    <source>
        <strain evidence="6 7">CL-33</strain>
    </source>
</reference>
<dbReference type="PATRIC" id="fig|570277.3.peg.2801"/>
<comment type="subcellular location">
    <subcellularLocation>
        <location evidence="1">Membrane</location>
        <topology evidence="1">Single-pass membrane protein</topology>
    </subcellularLocation>
</comment>
<dbReference type="PANTHER" id="PTHR36985:SF1">
    <property type="entry name" value="TRANSLOCATION AND ASSEMBLY MODULE SUBUNIT TAMB"/>
    <property type="match status" value="1"/>
</dbReference>
<keyword evidence="3" id="KW-1133">Transmembrane helix</keyword>
<dbReference type="InterPro" id="IPR007452">
    <property type="entry name" value="TamB_C"/>
</dbReference>
<keyword evidence="2" id="KW-0812">Transmembrane</keyword>
<evidence type="ECO:0000256" key="4">
    <source>
        <dbReference type="ARBA" id="ARBA00023136"/>
    </source>
</evidence>
<dbReference type="RefSeq" id="WP_145912590.1">
    <property type="nucleotide sequence ID" value="NZ_CP013251.1"/>
</dbReference>